<accession>A0A2P6P0X8</accession>
<dbReference type="Proteomes" id="UP000241769">
    <property type="component" value="Unassembled WGS sequence"/>
</dbReference>
<organism evidence="1 2">
    <name type="scientific">Planoprotostelium fungivorum</name>
    <dbReference type="NCBI Taxonomy" id="1890364"/>
    <lineage>
        <taxon>Eukaryota</taxon>
        <taxon>Amoebozoa</taxon>
        <taxon>Evosea</taxon>
        <taxon>Variosea</taxon>
        <taxon>Cavosteliida</taxon>
        <taxon>Cavosteliaceae</taxon>
        <taxon>Planoprotostelium</taxon>
    </lineage>
</organism>
<dbReference type="AlphaFoldDB" id="A0A2P6P0X8"/>
<comment type="caution">
    <text evidence="1">The sequence shown here is derived from an EMBL/GenBank/DDBJ whole genome shotgun (WGS) entry which is preliminary data.</text>
</comment>
<gene>
    <name evidence="1" type="ORF">PROFUN_00181</name>
</gene>
<keyword evidence="2" id="KW-1185">Reference proteome</keyword>
<dbReference type="InParanoid" id="A0A2P6P0X8"/>
<proteinExistence type="predicted"/>
<reference evidence="1 2" key="1">
    <citation type="journal article" date="2018" name="Genome Biol. Evol.">
        <title>Multiple Roots of Fruiting Body Formation in Amoebozoa.</title>
        <authorList>
            <person name="Hillmann F."/>
            <person name="Forbes G."/>
            <person name="Novohradska S."/>
            <person name="Ferling I."/>
            <person name="Riege K."/>
            <person name="Groth M."/>
            <person name="Westermann M."/>
            <person name="Marz M."/>
            <person name="Spaller T."/>
            <person name="Winckler T."/>
            <person name="Schaap P."/>
            <person name="Glockner G."/>
        </authorList>
    </citation>
    <scope>NUCLEOTIDE SEQUENCE [LARGE SCALE GENOMIC DNA]</scope>
    <source>
        <strain evidence="1 2">Jena</strain>
    </source>
</reference>
<name>A0A2P6P0X8_9EUKA</name>
<protein>
    <submittedName>
        <fullName evidence="1">Uncharacterized protein</fullName>
    </submittedName>
</protein>
<sequence>MKRQKLQEENVVSVSPEELALHVLKAMDAAVVIRCSSEGTYNIVFTSDRARGTLPHFIADIHQQGPSSGLFSDDVTRFWRTVRSVAITGIPTKTDMKSESNITTKFQKIVILDQTYVVISLKQTKEGKQVVPFLNHGPTDEHLVTYLCDAIENDIIGLTLGVDCLYVQLTSHVILQLSPIAHIHQMWEPGVVTYYAVNPNTARMCGIAPHMARGKTSVELNRSKPELIRAASLSDETLDPVSQRSSFNMNMGSDTTLFMEMKRDPDVMQITPELYLNIMIVRRGQANKRPQSIVDKKGVVAESYKKHQWETLLEDILRFVSENVQYASTTKLEIPDEFFRNSQNIFCYIYHGSFLPSRSADGFQWKSSFCAPSPGHLQKRYFYHKTEGHRMRRRIMWIESLPQLQIIEYRHLDHYGEVVTDHLIGPEMMSSWPFLISQVTHREDYKLQNAMEEIDKEFNMGALRGEVPYEEIQDSTQVLSYVSGILNNWAVRHRNNPPSSPSH</sequence>
<evidence type="ECO:0000313" key="1">
    <source>
        <dbReference type="EMBL" id="PRP89839.1"/>
    </source>
</evidence>
<evidence type="ECO:0000313" key="2">
    <source>
        <dbReference type="Proteomes" id="UP000241769"/>
    </source>
</evidence>
<dbReference type="EMBL" id="MDYQ01000001">
    <property type="protein sequence ID" value="PRP89839.1"/>
    <property type="molecule type" value="Genomic_DNA"/>
</dbReference>